<protein>
    <submittedName>
        <fullName evidence="2">SH3 domain-containing protein</fullName>
    </submittedName>
</protein>
<gene>
    <name evidence="2" type="ORF">SAMN05660443_2864</name>
</gene>
<evidence type="ECO:0000313" key="3">
    <source>
        <dbReference type="Proteomes" id="UP000199058"/>
    </source>
</evidence>
<dbReference type="Gene3D" id="2.30.30.40">
    <property type="entry name" value="SH3 Domains"/>
    <property type="match status" value="1"/>
</dbReference>
<dbReference type="Pfam" id="PF08239">
    <property type="entry name" value="SH3_3"/>
    <property type="match status" value="1"/>
</dbReference>
<keyword evidence="3" id="KW-1185">Reference proteome</keyword>
<dbReference type="OrthoDB" id="5886447at2"/>
<reference evidence="2 3" key="1">
    <citation type="submission" date="2016-10" db="EMBL/GenBank/DDBJ databases">
        <authorList>
            <person name="de Groot N.N."/>
        </authorList>
    </citation>
    <scope>NUCLEOTIDE SEQUENCE [LARGE SCALE GENOMIC DNA]</scope>
    <source>
        <strain evidence="2 3">DSM 18438</strain>
    </source>
</reference>
<evidence type="ECO:0000313" key="2">
    <source>
        <dbReference type="EMBL" id="SFC49778.1"/>
    </source>
</evidence>
<dbReference type="EMBL" id="FOLH01000008">
    <property type="protein sequence ID" value="SFC49778.1"/>
    <property type="molecule type" value="Genomic_DNA"/>
</dbReference>
<evidence type="ECO:0000259" key="1">
    <source>
        <dbReference type="PROSITE" id="PS51781"/>
    </source>
</evidence>
<dbReference type="AlphaFoldDB" id="A0A1I1JTD1"/>
<dbReference type="SMART" id="SM00287">
    <property type="entry name" value="SH3b"/>
    <property type="match status" value="1"/>
</dbReference>
<dbReference type="RefSeq" id="WP_091965075.1">
    <property type="nucleotide sequence ID" value="NZ_FOLH01000008.1"/>
</dbReference>
<name>A0A1I1JTD1_9GAMM</name>
<feature type="domain" description="SH3b" evidence="1">
    <location>
        <begin position="46"/>
        <end position="109"/>
    </location>
</feature>
<dbReference type="InterPro" id="IPR003646">
    <property type="entry name" value="SH3-like_bac-type"/>
</dbReference>
<proteinExistence type="predicted"/>
<dbReference type="PROSITE" id="PS51781">
    <property type="entry name" value="SH3B"/>
    <property type="match status" value="1"/>
</dbReference>
<organism evidence="2 3">
    <name type="scientific">Marinospirillum celere</name>
    <dbReference type="NCBI Taxonomy" id="1122252"/>
    <lineage>
        <taxon>Bacteria</taxon>
        <taxon>Pseudomonadati</taxon>
        <taxon>Pseudomonadota</taxon>
        <taxon>Gammaproteobacteria</taxon>
        <taxon>Oceanospirillales</taxon>
        <taxon>Oceanospirillaceae</taxon>
        <taxon>Marinospirillum</taxon>
    </lineage>
</organism>
<dbReference type="Proteomes" id="UP000199058">
    <property type="component" value="Unassembled WGS sequence"/>
</dbReference>
<dbReference type="STRING" id="1122252.SAMN05660443_2864"/>
<sequence>MNGSSRNIAQRSLSGRVELVASTFFGLSLAFLLLVAFPAVSQADASSTWTVAVPVANVRAEPHGSSELVTQLSAGDQVAEIQRQGVWLQIRLPDERLAWMHQVTLSQSIQLFGLALPEAERAAMRTAISEAGVRVVREVDSYPYDLYDPSPWMAGATEMAVGYTLDEELFAVAEITFRSFNDTEQVRQIAEQVRDQLGPWQRVMGRRAEGPVEFEWQRGGVQVLVHRGWPDTTTYLTYEMPDRMEQMQQALQNR</sequence>
<accession>A0A1I1JTD1</accession>